<sequence length="238" mass="27127">MDTTFDLYEHAAGAIRRLYDSRIEAPAILPMDRLFPEGQRFAEAWRDLRDEALAVAQGLARVPRFHEIMPEQAEISSNDGRDWRLLLLKAYGVEFPENMRLCPTLAGLLRATPEVLSASVSFLAPRKVIPEHRGPVRGVLRFYLPLVMPRDALGRPAAVLSVDGQDLRLEEGQALLWDDTFRHGVRNESDAVRIVLLMDVWRRGMPLDMQALSKLVVWTVRAGIRARRVVERARRREA</sequence>
<name>A0A317FF08_9PROT</name>
<comment type="similarity">
    <text evidence="1">Belongs to the aspartyl/asparaginyl beta-hydroxylase family.</text>
</comment>
<dbReference type="SUPFAM" id="SSF51197">
    <property type="entry name" value="Clavaminate synthase-like"/>
    <property type="match status" value="1"/>
</dbReference>
<dbReference type="OrthoDB" id="21665at2"/>
<evidence type="ECO:0000256" key="3">
    <source>
        <dbReference type="ARBA" id="ARBA00023002"/>
    </source>
</evidence>
<dbReference type="AlphaFoldDB" id="A0A317FF08"/>
<accession>A0A317FF08</accession>
<protein>
    <submittedName>
        <fullName evidence="5">Aspartyl/asparaginyl beta-hydroxylase domain-containing protein</fullName>
    </submittedName>
</protein>
<dbReference type="Proteomes" id="UP000245765">
    <property type="component" value="Unassembled WGS sequence"/>
</dbReference>
<dbReference type="EMBL" id="QGNA01000003">
    <property type="protein sequence ID" value="PWS36597.1"/>
    <property type="molecule type" value="Genomic_DNA"/>
</dbReference>
<dbReference type="GO" id="GO:0051213">
    <property type="term" value="F:dioxygenase activity"/>
    <property type="evidence" value="ECO:0007669"/>
    <property type="project" value="UniProtKB-KW"/>
</dbReference>
<evidence type="ECO:0000313" key="6">
    <source>
        <dbReference type="Proteomes" id="UP000245765"/>
    </source>
</evidence>
<dbReference type="InterPro" id="IPR007803">
    <property type="entry name" value="Asp/Arg/Pro-Hydrxlase"/>
</dbReference>
<comment type="caution">
    <text evidence="5">The sequence shown here is derived from an EMBL/GenBank/DDBJ whole genome shotgun (WGS) entry which is preliminary data.</text>
</comment>
<keyword evidence="6" id="KW-1185">Reference proteome</keyword>
<keyword evidence="3" id="KW-0560">Oxidoreductase</keyword>
<dbReference type="RefSeq" id="WP_109871390.1">
    <property type="nucleotide sequence ID" value="NZ_QGNA01000003.1"/>
</dbReference>
<dbReference type="InterPro" id="IPR027443">
    <property type="entry name" value="IPNS-like_sf"/>
</dbReference>
<proteinExistence type="inferred from homology"/>
<dbReference type="Gene3D" id="2.60.120.330">
    <property type="entry name" value="B-lactam Antibiotic, Isopenicillin N Synthase, Chain"/>
    <property type="match status" value="1"/>
</dbReference>
<gene>
    <name evidence="5" type="ORF">DFH01_15755</name>
</gene>
<evidence type="ECO:0000256" key="1">
    <source>
        <dbReference type="ARBA" id="ARBA00007730"/>
    </source>
</evidence>
<dbReference type="Pfam" id="PF05118">
    <property type="entry name" value="Asp_Arg_Hydrox"/>
    <property type="match status" value="1"/>
</dbReference>
<feature type="domain" description="Aspartyl/asparaginy/proline hydroxylase" evidence="4">
    <location>
        <begin position="43"/>
        <end position="202"/>
    </location>
</feature>
<evidence type="ECO:0000259" key="4">
    <source>
        <dbReference type="Pfam" id="PF05118"/>
    </source>
</evidence>
<dbReference type="InterPro" id="IPR051821">
    <property type="entry name" value="Asp/Asn_beta-hydroxylase"/>
</dbReference>
<evidence type="ECO:0000256" key="2">
    <source>
        <dbReference type="ARBA" id="ARBA00022964"/>
    </source>
</evidence>
<organism evidence="5 6">
    <name type="scientific">Falsiroseomonas bella</name>
    <dbReference type="NCBI Taxonomy" id="2184016"/>
    <lineage>
        <taxon>Bacteria</taxon>
        <taxon>Pseudomonadati</taxon>
        <taxon>Pseudomonadota</taxon>
        <taxon>Alphaproteobacteria</taxon>
        <taxon>Acetobacterales</taxon>
        <taxon>Roseomonadaceae</taxon>
        <taxon>Falsiroseomonas</taxon>
    </lineage>
</organism>
<dbReference type="PANTHER" id="PTHR46332">
    <property type="entry name" value="ASPARTATE BETA-HYDROXYLASE DOMAIN-CONTAINING PROTEIN 2"/>
    <property type="match status" value="1"/>
</dbReference>
<dbReference type="PANTHER" id="PTHR46332:SF5">
    <property type="entry name" value="ASPARTATE BETA-HYDROXYLASE DOMAIN CONTAINING 2"/>
    <property type="match status" value="1"/>
</dbReference>
<reference evidence="6" key="1">
    <citation type="submission" date="2018-05" db="EMBL/GenBank/DDBJ databases">
        <authorList>
            <person name="Du Z."/>
            <person name="Wang X."/>
        </authorList>
    </citation>
    <scope>NUCLEOTIDE SEQUENCE [LARGE SCALE GENOMIC DNA]</scope>
    <source>
        <strain evidence="6">CQN31</strain>
    </source>
</reference>
<keyword evidence="2" id="KW-0223">Dioxygenase</keyword>
<evidence type="ECO:0000313" key="5">
    <source>
        <dbReference type="EMBL" id="PWS36597.1"/>
    </source>
</evidence>